<proteinExistence type="predicted"/>
<organism evidence="1">
    <name type="scientific">marine metagenome</name>
    <dbReference type="NCBI Taxonomy" id="408172"/>
    <lineage>
        <taxon>unclassified sequences</taxon>
        <taxon>metagenomes</taxon>
        <taxon>ecological metagenomes</taxon>
    </lineage>
</organism>
<dbReference type="Pfam" id="PF03592">
    <property type="entry name" value="Terminase_2"/>
    <property type="match status" value="1"/>
</dbReference>
<dbReference type="EMBL" id="UINC01131613">
    <property type="protein sequence ID" value="SVD13424.1"/>
    <property type="molecule type" value="Genomic_DNA"/>
</dbReference>
<protein>
    <submittedName>
        <fullName evidence="1">Uncharacterized protein</fullName>
    </submittedName>
</protein>
<gene>
    <name evidence="1" type="ORF">METZ01_LOCUS366278</name>
</gene>
<reference evidence="1" key="1">
    <citation type="submission" date="2018-05" db="EMBL/GenBank/DDBJ databases">
        <authorList>
            <person name="Lanie J.A."/>
            <person name="Ng W.-L."/>
            <person name="Kazmierczak K.M."/>
            <person name="Andrzejewski T.M."/>
            <person name="Davidsen T.M."/>
            <person name="Wayne K.J."/>
            <person name="Tettelin H."/>
            <person name="Glass J.I."/>
            <person name="Rusch D."/>
            <person name="Podicherti R."/>
            <person name="Tsui H.-C.T."/>
            <person name="Winkler M.E."/>
        </authorList>
    </citation>
    <scope>NUCLEOTIDE SEQUENCE</scope>
</reference>
<dbReference type="GO" id="GO:0051276">
    <property type="term" value="P:chromosome organization"/>
    <property type="evidence" value="ECO:0007669"/>
    <property type="project" value="InterPro"/>
</dbReference>
<accession>A0A382SU43</accession>
<feature type="non-terminal residue" evidence="1">
    <location>
        <position position="74"/>
    </location>
</feature>
<sequence>MALKSGYATKSIDKTVGRLMKDKKFLARIEERKKEIQVKLLVSADKVAEEYARIAFLNPSDYYDYTQDGGIISK</sequence>
<dbReference type="AlphaFoldDB" id="A0A382SU43"/>
<evidence type="ECO:0000313" key="1">
    <source>
        <dbReference type="EMBL" id="SVD13424.1"/>
    </source>
</evidence>
<dbReference type="InterPro" id="IPR005335">
    <property type="entry name" value="Terminase_ssu"/>
</dbReference>
<name>A0A382SU43_9ZZZZ</name>